<evidence type="ECO:0000256" key="5">
    <source>
        <dbReference type="ARBA" id="ARBA00022771"/>
    </source>
</evidence>
<feature type="domain" description="C2H2-type" evidence="12">
    <location>
        <begin position="306"/>
        <end position="333"/>
    </location>
</feature>
<evidence type="ECO:0000256" key="11">
    <source>
        <dbReference type="PROSITE-ProRule" id="PRU00042"/>
    </source>
</evidence>
<comment type="caution">
    <text evidence="13">The sequence shown here is derived from an EMBL/GenBank/DDBJ whole genome shotgun (WGS) entry which is preliminary data.</text>
</comment>
<keyword evidence="3" id="KW-0479">Metal-binding</keyword>
<evidence type="ECO:0000256" key="4">
    <source>
        <dbReference type="ARBA" id="ARBA00022737"/>
    </source>
</evidence>
<keyword evidence="10" id="KW-0539">Nucleus</keyword>
<proteinExistence type="inferred from homology"/>
<dbReference type="EMBL" id="JABXBU010002230">
    <property type="protein sequence ID" value="KAF8766481.1"/>
    <property type="molecule type" value="Genomic_DNA"/>
</dbReference>
<evidence type="ECO:0000256" key="1">
    <source>
        <dbReference type="ARBA" id="ARBA00004123"/>
    </source>
</evidence>
<dbReference type="GO" id="GO:0042802">
    <property type="term" value="F:identical protein binding"/>
    <property type="evidence" value="ECO:0007669"/>
    <property type="project" value="UniProtKB-ARBA"/>
</dbReference>
<sequence length="357" mass="39890">MIHTGERPFQCEICGLDLLKSTSLSAEGTDLLESRVASYKGVKVSGTLLHFYVKKSVFNNSPVEKINLPPSLLHMCNFCSYSTPYKSNLVPHLRKHTGERPFLCKICGNKNISLGKEYISHEGMIIAEISKEHADVQNSKSCSVLAKEKTLIPPRSECLIQWVSEISALFRYAVTDFPSQVSQKSVLVAASLVDLNTEAIPVRVLNLNNKPKIVKKGTVIASCDPVVDIVQSVEREIGVVKDETRTNIEAVRRVSAISRRTSELEATNNFSLIELTDIACTATEKFRISFNVAAEHGKVDFEQTVFKCSYCPYIAGYKSHLAQHLRKHTGERPFVCKLCGRGFTQKQNLHRHLISHQ</sequence>
<dbReference type="Proteomes" id="UP000807504">
    <property type="component" value="Unassembled WGS sequence"/>
</dbReference>
<evidence type="ECO:0000256" key="10">
    <source>
        <dbReference type="ARBA" id="ARBA00023242"/>
    </source>
</evidence>
<gene>
    <name evidence="13" type="ORF">HNY73_019539</name>
</gene>
<dbReference type="Gene3D" id="3.30.160.60">
    <property type="entry name" value="Classic Zinc Finger"/>
    <property type="match status" value="4"/>
</dbReference>
<dbReference type="GO" id="GO:0005634">
    <property type="term" value="C:nucleus"/>
    <property type="evidence" value="ECO:0007669"/>
    <property type="project" value="UniProtKB-SubCell"/>
</dbReference>
<dbReference type="SMART" id="SM00355">
    <property type="entry name" value="ZnF_C2H2"/>
    <property type="match status" value="3"/>
</dbReference>
<keyword evidence="5 11" id="KW-0863">Zinc-finger</keyword>
<evidence type="ECO:0000259" key="12">
    <source>
        <dbReference type="PROSITE" id="PS50157"/>
    </source>
</evidence>
<keyword evidence="4" id="KW-0677">Repeat</keyword>
<comment type="similarity">
    <text evidence="2">Belongs to the krueppel C2H2-type zinc-finger protein family.</text>
</comment>
<comment type="subcellular location">
    <subcellularLocation>
        <location evidence="1">Nucleus</location>
    </subcellularLocation>
</comment>
<dbReference type="AlphaFoldDB" id="A0A8T0E7M8"/>
<dbReference type="GO" id="GO:0003677">
    <property type="term" value="F:DNA binding"/>
    <property type="evidence" value="ECO:0007669"/>
    <property type="project" value="UniProtKB-KW"/>
</dbReference>
<keyword evidence="14" id="KW-1185">Reference proteome</keyword>
<evidence type="ECO:0000313" key="13">
    <source>
        <dbReference type="EMBL" id="KAF8766481.1"/>
    </source>
</evidence>
<name>A0A8T0E7M8_ARGBR</name>
<dbReference type="GO" id="GO:0008270">
    <property type="term" value="F:zinc ion binding"/>
    <property type="evidence" value="ECO:0007669"/>
    <property type="project" value="UniProtKB-KW"/>
</dbReference>
<evidence type="ECO:0000256" key="7">
    <source>
        <dbReference type="ARBA" id="ARBA00023015"/>
    </source>
</evidence>
<protein>
    <submittedName>
        <fullName evidence="13">Zinc finger protein 107 like protein</fullName>
    </submittedName>
</protein>
<reference evidence="13" key="1">
    <citation type="journal article" date="2020" name="bioRxiv">
        <title>Chromosome-level reference genome of the European wasp spider Argiope bruennichi: a resource for studies on range expansion and evolutionary adaptation.</title>
        <authorList>
            <person name="Sheffer M.M."/>
            <person name="Hoppe A."/>
            <person name="Krehenwinkel H."/>
            <person name="Uhl G."/>
            <person name="Kuss A.W."/>
            <person name="Jensen L."/>
            <person name="Jensen C."/>
            <person name="Gillespie R.G."/>
            <person name="Hoff K.J."/>
            <person name="Prost S."/>
        </authorList>
    </citation>
    <scope>NUCLEOTIDE SEQUENCE</scope>
</reference>
<keyword evidence="6" id="KW-0862">Zinc</keyword>
<dbReference type="PANTHER" id="PTHR24394:SF29">
    <property type="entry name" value="MYONEURIN"/>
    <property type="match status" value="1"/>
</dbReference>
<keyword evidence="9" id="KW-0804">Transcription</keyword>
<evidence type="ECO:0000256" key="2">
    <source>
        <dbReference type="ARBA" id="ARBA00006991"/>
    </source>
</evidence>
<dbReference type="SUPFAM" id="SSF57667">
    <property type="entry name" value="beta-beta-alpha zinc fingers"/>
    <property type="match status" value="2"/>
</dbReference>
<dbReference type="GO" id="GO:0000981">
    <property type="term" value="F:DNA-binding transcription factor activity, RNA polymerase II-specific"/>
    <property type="evidence" value="ECO:0007669"/>
    <property type="project" value="TreeGrafter"/>
</dbReference>
<feature type="domain" description="C2H2-type" evidence="12">
    <location>
        <begin position="334"/>
        <end position="357"/>
    </location>
</feature>
<evidence type="ECO:0000256" key="3">
    <source>
        <dbReference type="ARBA" id="ARBA00022723"/>
    </source>
</evidence>
<accession>A0A8T0E7M8</accession>
<feature type="domain" description="C2H2-type" evidence="12">
    <location>
        <begin position="74"/>
        <end position="101"/>
    </location>
</feature>
<dbReference type="PROSITE" id="PS50157">
    <property type="entry name" value="ZINC_FINGER_C2H2_2"/>
    <property type="match status" value="3"/>
</dbReference>
<dbReference type="InterPro" id="IPR036236">
    <property type="entry name" value="Znf_C2H2_sf"/>
</dbReference>
<evidence type="ECO:0000256" key="9">
    <source>
        <dbReference type="ARBA" id="ARBA00023163"/>
    </source>
</evidence>
<dbReference type="FunFam" id="3.30.160.60:FF:000508">
    <property type="entry name" value="Myeloid zinc finger 1"/>
    <property type="match status" value="1"/>
</dbReference>
<dbReference type="PANTHER" id="PTHR24394">
    <property type="entry name" value="ZINC FINGER PROTEIN"/>
    <property type="match status" value="1"/>
</dbReference>
<evidence type="ECO:0000256" key="8">
    <source>
        <dbReference type="ARBA" id="ARBA00023125"/>
    </source>
</evidence>
<keyword evidence="7" id="KW-0805">Transcription regulation</keyword>
<dbReference type="Pfam" id="PF00096">
    <property type="entry name" value="zf-C2H2"/>
    <property type="match status" value="1"/>
</dbReference>
<evidence type="ECO:0000256" key="6">
    <source>
        <dbReference type="ARBA" id="ARBA00022833"/>
    </source>
</evidence>
<reference evidence="13" key="2">
    <citation type="submission" date="2020-06" db="EMBL/GenBank/DDBJ databases">
        <authorList>
            <person name="Sheffer M."/>
        </authorList>
    </citation>
    <scope>NUCLEOTIDE SEQUENCE</scope>
</reference>
<organism evidence="13 14">
    <name type="scientific">Argiope bruennichi</name>
    <name type="common">Wasp spider</name>
    <name type="synonym">Aranea bruennichi</name>
    <dbReference type="NCBI Taxonomy" id="94029"/>
    <lineage>
        <taxon>Eukaryota</taxon>
        <taxon>Metazoa</taxon>
        <taxon>Ecdysozoa</taxon>
        <taxon>Arthropoda</taxon>
        <taxon>Chelicerata</taxon>
        <taxon>Arachnida</taxon>
        <taxon>Araneae</taxon>
        <taxon>Araneomorphae</taxon>
        <taxon>Entelegynae</taxon>
        <taxon>Araneoidea</taxon>
        <taxon>Araneidae</taxon>
        <taxon>Argiope</taxon>
    </lineage>
</organism>
<dbReference type="InterPro" id="IPR013087">
    <property type="entry name" value="Znf_C2H2_type"/>
</dbReference>
<keyword evidence="8" id="KW-0238">DNA-binding</keyword>
<dbReference type="PROSITE" id="PS00028">
    <property type="entry name" value="ZINC_FINGER_C2H2_1"/>
    <property type="match status" value="1"/>
</dbReference>
<evidence type="ECO:0000313" key="14">
    <source>
        <dbReference type="Proteomes" id="UP000807504"/>
    </source>
</evidence>